<dbReference type="InterPro" id="IPR010131">
    <property type="entry name" value="MdtP/NodT-like"/>
</dbReference>
<dbReference type="Gene3D" id="1.20.1600.10">
    <property type="entry name" value="Outer membrane efflux proteins (OEP)"/>
    <property type="match status" value="1"/>
</dbReference>
<proteinExistence type="inferred from homology"/>
<dbReference type="RefSeq" id="WP_082720077.1">
    <property type="nucleotide sequence ID" value="NZ_JBHSCR010000005.1"/>
</dbReference>
<comment type="similarity">
    <text evidence="1">Belongs to the outer membrane factor (OMF) (TC 1.B.17) family.</text>
</comment>
<feature type="chain" id="PRO_5046359630" evidence="2">
    <location>
        <begin position="28"/>
        <end position="437"/>
    </location>
</feature>
<reference evidence="4" key="1">
    <citation type="journal article" date="2019" name="Int. J. Syst. Evol. Microbiol.">
        <title>The Global Catalogue of Microorganisms (GCM) 10K type strain sequencing project: providing services to taxonomists for standard genome sequencing and annotation.</title>
        <authorList>
            <consortium name="The Broad Institute Genomics Platform"/>
            <consortium name="The Broad Institute Genome Sequencing Center for Infectious Disease"/>
            <person name="Wu L."/>
            <person name="Ma J."/>
        </authorList>
    </citation>
    <scope>NUCLEOTIDE SEQUENCE [LARGE SCALE GENOMIC DNA]</scope>
    <source>
        <strain evidence="4">CGMCC 1.15304</strain>
    </source>
</reference>
<keyword evidence="2" id="KW-0732">Signal</keyword>
<dbReference type="EMBL" id="JBHSCR010000005">
    <property type="protein sequence ID" value="MFC4347756.1"/>
    <property type="molecule type" value="Genomic_DNA"/>
</dbReference>
<evidence type="ECO:0000313" key="3">
    <source>
        <dbReference type="EMBL" id="MFC4347756.1"/>
    </source>
</evidence>
<accession>A0ABV8UAB7</accession>
<gene>
    <name evidence="3" type="ORF">ACFO5Q_07875</name>
</gene>
<dbReference type="InterPro" id="IPR003423">
    <property type="entry name" value="OMP_efflux"/>
</dbReference>
<organism evidence="3 4">
    <name type="scientific">Kordiimonas lipolytica</name>
    <dbReference type="NCBI Taxonomy" id="1662421"/>
    <lineage>
        <taxon>Bacteria</taxon>
        <taxon>Pseudomonadati</taxon>
        <taxon>Pseudomonadota</taxon>
        <taxon>Alphaproteobacteria</taxon>
        <taxon>Kordiimonadales</taxon>
        <taxon>Kordiimonadaceae</taxon>
        <taxon>Kordiimonas</taxon>
    </lineage>
</organism>
<protein>
    <submittedName>
        <fullName evidence="3">TolC family protein</fullName>
    </submittedName>
</protein>
<dbReference type="Proteomes" id="UP001595776">
    <property type="component" value="Unassembled WGS sequence"/>
</dbReference>
<dbReference type="SUPFAM" id="SSF56954">
    <property type="entry name" value="Outer membrane efflux proteins (OEP)"/>
    <property type="match status" value="1"/>
</dbReference>
<comment type="caution">
    <text evidence="3">The sequence shown here is derived from an EMBL/GenBank/DDBJ whole genome shotgun (WGS) entry which is preliminary data.</text>
</comment>
<dbReference type="PANTHER" id="PTHR30203:SF24">
    <property type="entry name" value="BLR4935 PROTEIN"/>
    <property type="match status" value="1"/>
</dbReference>
<keyword evidence="4" id="KW-1185">Reference proteome</keyword>
<evidence type="ECO:0000256" key="2">
    <source>
        <dbReference type="SAM" id="SignalP"/>
    </source>
</evidence>
<feature type="signal peptide" evidence="2">
    <location>
        <begin position="1"/>
        <end position="27"/>
    </location>
</feature>
<dbReference type="Pfam" id="PF02321">
    <property type="entry name" value="OEP"/>
    <property type="match status" value="2"/>
</dbReference>
<evidence type="ECO:0000313" key="4">
    <source>
        <dbReference type="Proteomes" id="UP001595776"/>
    </source>
</evidence>
<name>A0ABV8UAB7_9PROT</name>
<sequence>MTLHKRAACAAVGLLAGFASVFAPALAETPISKDAAIARVLDASPSLEAARARMAEMDAAITQMGAKLNPTIGAEVENFTGSGPFTGLDRTEMTVTYAQQIERGNKRSLRTSLAREEAGISEAEWHVRRLDLVHMVEKAYVEAVAAKARVNTLEAQLVILRDIEAAIRKRVEVGKDSDLAAQNASIRTLNAVNRLQEAKRELEAAKLALAGLWGGSAIDFLLETEGMLSLPDAVTPVTAEAVLDGPDMAVWYKKEEARSAALRLEKANAVQDPTVRVGLRYHQMTSDVAAVASVSIPLALHDTNKGNISRARAAVTRSRFERLEVERQLSRQLMMAHTQQMTAFQTARQLEANLKAAEAAEMLVMDRMAKGAASYLDVFAAQSLLADIQAQQLDAVTRFHLAQADINRLTATYSTDVVTPAAALARDEGDQTDREGY</sequence>
<evidence type="ECO:0000256" key="1">
    <source>
        <dbReference type="ARBA" id="ARBA00007613"/>
    </source>
</evidence>
<dbReference type="PANTHER" id="PTHR30203">
    <property type="entry name" value="OUTER MEMBRANE CATION EFFLUX PROTEIN"/>
    <property type="match status" value="1"/>
</dbReference>